<protein>
    <submittedName>
        <fullName evidence="1">Uncharacterized protein</fullName>
    </submittedName>
</protein>
<organism evidence="1 2">
    <name type="scientific">Heterodera trifolii</name>
    <dbReference type="NCBI Taxonomy" id="157864"/>
    <lineage>
        <taxon>Eukaryota</taxon>
        <taxon>Metazoa</taxon>
        <taxon>Ecdysozoa</taxon>
        <taxon>Nematoda</taxon>
        <taxon>Chromadorea</taxon>
        <taxon>Rhabditida</taxon>
        <taxon>Tylenchina</taxon>
        <taxon>Tylenchomorpha</taxon>
        <taxon>Tylenchoidea</taxon>
        <taxon>Heteroderidae</taxon>
        <taxon>Heteroderinae</taxon>
        <taxon>Heterodera</taxon>
    </lineage>
</organism>
<reference evidence="1 2" key="1">
    <citation type="submission" date="2024-10" db="EMBL/GenBank/DDBJ databases">
        <authorList>
            <person name="Kim D."/>
        </authorList>
    </citation>
    <scope>NUCLEOTIDE SEQUENCE [LARGE SCALE GENOMIC DNA]</scope>
    <source>
        <strain evidence="1">BH-2024</strain>
    </source>
</reference>
<name>A0ABD2LJT0_9BILA</name>
<proteinExistence type="predicted"/>
<comment type="caution">
    <text evidence="1">The sequence shown here is derived from an EMBL/GenBank/DDBJ whole genome shotgun (WGS) entry which is preliminary data.</text>
</comment>
<dbReference type="AlphaFoldDB" id="A0ABD2LJT0"/>
<dbReference type="Proteomes" id="UP001620626">
    <property type="component" value="Unassembled WGS sequence"/>
</dbReference>
<evidence type="ECO:0000313" key="2">
    <source>
        <dbReference type="Proteomes" id="UP001620626"/>
    </source>
</evidence>
<sequence>MVSVQLDEEMAIDQREDSAEYGPNNCRAIIPRFETHRRGMQFFFIISNLGMGNEYQMNIENRIGYFISLRTPGEQNKIFMLQREQIRNHFGTEQIAHQISQMFECRFTFLQLDAPGCDWDICRVEFENDVKLCENWDGLMASIYQELTDIDNVGDLPDLQG</sequence>
<evidence type="ECO:0000313" key="1">
    <source>
        <dbReference type="EMBL" id="KAL3115485.1"/>
    </source>
</evidence>
<gene>
    <name evidence="1" type="ORF">niasHT_016609</name>
</gene>
<accession>A0ABD2LJT0</accession>
<dbReference type="EMBL" id="JBICBT010000379">
    <property type="protein sequence ID" value="KAL3115485.1"/>
    <property type="molecule type" value="Genomic_DNA"/>
</dbReference>
<keyword evidence="2" id="KW-1185">Reference proteome</keyword>